<dbReference type="RefSeq" id="WP_395822532.1">
    <property type="nucleotide sequence ID" value="NZ_CP043494.1"/>
</dbReference>
<dbReference type="InterPro" id="IPR029016">
    <property type="entry name" value="GAF-like_dom_sf"/>
</dbReference>
<feature type="domain" description="PAC" evidence="8">
    <location>
        <begin position="213"/>
        <end position="265"/>
    </location>
</feature>
<reference evidence="9 10" key="1">
    <citation type="submission" date="2019-08" db="EMBL/GenBank/DDBJ databases">
        <title>Archangium and Cystobacter genomes.</title>
        <authorList>
            <person name="Chen I.-C.K."/>
            <person name="Wielgoss S."/>
        </authorList>
    </citation>
    <scope>NUCLEOTIDE SEQUENCE [LARGE SCALE GENOMIC DNA]</scope>
    <source>
        <strain evidence="9 10">Cbm 6</strain>
    </source>
</reference>
<feature type="domain" description="PAS" evidence="7">
    <location>
        <begin position="136"/>
        <end position="208"/>
    </location>
</feature>
<dbReference type="InterPro" id="IPR000700">
    <property type="entry name" value="PAS-assoc_C"/>
</dbReference>
<evidence type="ECO:0000313" key="9">
    <source>
        <dbReference type="EMBL" id="WNG46296.1"/>
    </source>
</evidence>
<dbReference type="Gene3D" id="3.30.450.20">
    <property type="entry name" value="PAS domain"/>
    <property type="match status" value="3"/>
</dbReference>
<gene>
    <name evidence="9" type="ORF">F0U60_20860</name>
</gene>
<keyword evidence="3" id="KW-0597">Phosphoprotein</keyword>
<feature type="domain" description="Histidine kinase" evidence="6">
    <location>
        <begin position="703"/>
        <end position="918"/>
    </location>
</feature>
<dbReference type="PANTHER" id="PTHR43304">
    <property type="entry name" value="PHYTOCHROME-LIKE PROTEIN CPH1"/>
    <property type="match status" value="1"/>
</dbReference>
<proteinExistence type="predicted"/>
<evidence type="ECO:0000256" key="2">
    <source>
        <dbReference type="ARBA" id="ARBA00012438"/>
    </source>
</evidence>
<dbReference type="Gene3D" id="3.30.450.40">
    <property type="match status" value="1"/>
</dbReference>
<dbReference type="SMART" id="SM00387">
    <property type="entry name" value="HATPase_c"/>
    <property type="match status" value="1"/>
</dbReference>
<dbReference type="CDD" id="cd00075">
    <property type="entry name" value="HATPase"/>
    <property type="match status" value="1"/>
</dbReference>
<feature type="domain" description="PAC" evidence="8">
    <location>
        <begin position="638"/>
        <end position="692"/>
    </location>
</feature>
<dbReference type="PROSITE" id="PS50109">
    <property type="entry name" value="HIS_KIN"/>
    <property type="match status" value="1"/>
</dbReference>
<dbReference type="InterPro" id="IPR005467">
    <property type="entry name" value="His_kinase_dom"/>
</dbReference>
<dbReference type="Gene3D" id="3.30.565.10">
    <property type="entry name" value="Histidine kinase-like ATPase, C-terminal domain"/>
    <property type="match status" value="1"/>
</dbReference>
<dbReference type="InterPro" id="IPR036890">
    <property type="entry name" value="HATPase_C_sf"/>
</dbReference>
<dbReference type="NCBIfam" id="TIGR00229">
    <property type="entry name" value="sensory_box"/>
    <property type="match status" value="3"/>
</dbReference>
<dbReference type="Pfam" id="PF02518">
    <property type="entry name" value="HATPase_c"/>
    <property type="match status" value="1"/>
</dbReference>
<dbReference type="PROSITE" id="PS50112">
    <property type="entry name" value="PAS"/>
    <property type="match status" value="2"/>
</dbReference>
<dbReference type="InterPro" id="IPR036097">
    <property type="entry name" value="HisK_dim/P_sf"/>
</dbReference>
<dbReference type="SMART" id="SM00388">
    <property type="entry name" value="HisKA"/>
    <property type="match status" value="1"/>
</dbReference>
<dbReference type="InterPro" id="IPR003018">
    <property type="entry name" value="GAF"/>
</dbReference>
<dbReference type="SUPFAM" id="SSF55785">
    <property type="entry name" value="PYP-like sensor domain (PAS domain)"/>
    <property type="match status" value="3"/>
</dbReference>
<dbReference type="Proteomes" id="UP001611383">
    <property type="component" value="Chromosome"/>
</dbReference>
<accession>A0ABY9WVT2</accession>
<evidence type="ECO:0000313" key="10">
    <source>
        <dbReference type="Proteomes" id="UP001611383"/>
    </source>
</evidence>
<dbReference type="InterPro" id="IPR003594">
    <property type="entry name" value="HATPase_dom"/>
</dbReference>
<dbReference type="Pfam" id="PF08447">
    <property type="entry name" value="PAS_3"/>
    <property type="match status" value="2"/>
</dbReference>
<dbReference type="InterPro" id="IPR003661">
    <property type="entry name" value="HisK_dim/P_dom"/>
</dbReference>
<dbReference type="Pfam" id="PF00989">
    <property type="entry name" value="PAS"/>
    <property type="match status" value="1"/>
</dbReference>
<dbReference type="InterPro" id="IPR052162">
    <property type="entry name" value="Sensor_kinase/Photoreceptor"/>
</dbReference>
<dbReference type="SMART" id="SM00065">
    <property type="entry name" value="GAF"/>
    <property type="match status" value="1"/>
</dbReference>
<dbReference type="InterPro" id="IPR035965">
    <property type="entry name" value="PAS-like_dom_sf"/>
</dbReference>
<dbReference type="Pfam" id="PF00512">
    <property type="entry name" value="HisKA"/>
    <property type="match status" value="1"/>
</dbReference>
<evidence type="ECO:0000256" key="4">
    <source>
        <dbReference type="ARBA" id="ARBA00022679"/>
    </source>
</evidence>
<feature type="domain" description="PAS" evidence="7">
    <location>
        <begin position="266"/>
        <end position="307"/>
    </location>
</feature>
<evidence type="ECO:0000259" key="6">
    <source>
        <dbReference type="PROSITE" id="PS50109"/>
    </source>
</evidence>
<organism evidence="9 10">
    <name type="scientific">Archangium minus</name>
    <dbReference type="NCBI Taxonomy" id="83450"/>
    <lineage>
        <taxon>Bacteria</taxon>
        <taxon>Pseudomonadati</taxon>
        <taxon>Myxococcota</taxon>
        <taxon>Myxococcia</taxon>
        <taxon>Myxococcales</taxon>
        <taxon>Cystobacterineae</taxon>
        <taxon>Archangiaceae</taxon>
        <taxon>Archangium</taxon>
    </lineage>
</organism>
<dbReference type="SUPFAM" id="SSF47384">
    <property type="entry name" value="Homodimeric domain of signal transducing histidine kinase"/>
    <property type="match status" value="1"/>
</dbReference>
<dbReference type="CDD" id="cd00130">
    <property type="entry name" value="PAS"/>
    <property type="match status" value="3"/>
</dbReference>
<dbReference type="PROSITE" id="PS50113">
    <property type="entry name" value="PAC"/>
    <property type="match status" value="2"/>
</dbReference>
<evidence type="ECO:0000259" key="7">
    <source>
        <dbReference type="PROSITE" id="PS50112"/>
    </source>
</evidence>
<keyword evidence="5" id="KW-0418">Kinase</keyword>
<dbReference type="EC" id="2.7.13.3" evidence="2"/>
<dbReference type="SUPFAM" id="SSF55781">
    <property type="entry name" value="GAF domain-like"/>
    <property type="match status" value="1"/>
</dbReference>
<dbReference type="InterPro" id="IPR001610">
    <property type="entry name" value="PAC"/>
</dbReference>
<dbReference type="EMBL" id="CP043494">
    <property type="protein sequence ID" value="WNG46296.1"/>
    <property type="molecule type" value="Genomic_DNA"/>
</dbReference>
<dbReference type="PRINTS" id="PR00344">
    <property type="entry name" value="BCTRLSENSOR"/>
</dbReference>
<dbReference type="SMART" id="SM00086">
    <property type="entry name" value="PAC"/>
    <property type="match status" value="3"/>
</dbReference>
<dbReference type="CDD" id="cd00082">
    <property type="entry name" value="HisKA"/>
    <property type="match status" value="1"/>
</dbReference>
<evidence type="ECO:0000256" key="1">
    <source>
        <dbReference type="ARBA" id="ARBA00000085"/>
    </source>
</evidence>
<dbReference type="InterPro" id="IPR013655">
    <property type="entry name" value="PAS_fold_3"/>
</dbReference>
<sequence length="921" mass="104495">MSALAQFLDDRRAELIRRWEERVQHPVEGTPGFLDALSRALRGEEQEPPDSPCRRCVHPGAQLEAVIHEFDALREVVFELIHEAGLQPLSEQIRILTRFISRSLARAVVQFSRESEAKAAADAQKMARDAEALRQSETRYLLATRATRNAVWDWDLLTDALSWNEGISTVFGYAPEQVIPYATWWYEHIHPEERERVVHGIHAVIGSAHGQHWEDEYRFRRADGLYRRVRDRGSIVRDSQGKAVRMVGAMQDVTDQREAEENLSEREERLRGLLESTAEGIWGLDTEGRCTFANFACLRLLGYASAEELLGRDMHALTHHTRRDGRPYPLEECPIHEVFHTGQHADVEDDVVWRKDGRPLRVHYRASPIFREGRVVGTVVTFEDRRYAAQLRGLAEASLAINRADSLHAVLQTVTEKAREIIGAHQSITSMTVEQNWAQAINAISLSDKYEAWRGYDEHPTGKGIYSVVCKTNRPLRMTQEELERHPQWLGFSEYKDTPPPLRGWLAVPLIGRDGRNLGLIQLSDRYEGEFTAEDEDILVQLAQLASVALENVQLAQQTREAEEWLRLATSAAHIGIWDLNPVTGAMRWDARMKESFGQPLDASIDFATFLASLHPEDRERTHEAVRRALHPASGGEYINEYRTMGPLSDGAVRWVSSRGRAYFDENGRAVRFTGTVLDITERKRLEEETRRRAEFEQQLIGIVSHDLRNPIGAITLAAATLLRRAGLNERQSMAISRIVSSAERASRMIRDLLDFTQVRSGGGLRIEPKPLKLHDFVHQVADEVQLAHPERELIVECQDDTQVEWDADRMAQVLTNLLSNAVRYAHEGTRVTVRARRQDDQILLSVHNQGEPIAEEVRPRLFQPLTQGSGQRDHAGRSIGLGLFIVDQILRAHGGTIEVHSTREQGTTFTARLPLRALPG</sequence>
<dbReference type="SUPFAM" id="SSF55874">
    <property type="entry name" value="ATPase domain of HSP90 chaperone/DNA topoisomerase II/histidine kinase"/>
    <property type="match status" value="1"/>
</dbReference>
<name>A0ABY9WVT2_9BACT</name>
<evidence type="ECO:0000256" key="3">
    <source>
        <dbReference type="ARBA" id="ARBA00022553"/>
    </source>
</evidence>
<keyword evidence="10" id="KW-1185">Reference proteome</keyword>
<protein>
    <recommendedName>
        <fullName evidence="2">histidine kinase</fullName>
        <ecNumber evidence="2">2.7.13.3</ecNumber>
    </recommendedName>
</protein>
<evidence type="ECO:0000259" key="8">
    <source>
        <dbReference type="PROSITE" id="PS50113"/>
    </source>
</evidence>
<dbReference type="InterPro" id="IPR004358">
    <property type="entry name" value="Sig_transdc_His_kin-like_C"/>
</dbReference>
<evidence type="ECO:0000256" key="5">
    <source>
        <dbReference type="ARBA" id="ARBA00022777"/>
    </source>
</evidence>
<keyword evidence="4" id="KW-0808">Transferase</keyword>
<dbReference type="InterPro" id="IPR000014">
    <property type="entry name" value="PAS"/>
</dbReference>
<dbReference type="Pfam" id="PF01590">
    <property type="entry name" value="GAF"/>
    <property type="match status" value="1"/>
</dbReference>
<dbReference type="PANTHER" id="PTHR43304:SF1">
    <property type="entry name" value="PAC DOMAIN-CONTAINING PROTEIN"/>
    <property type="match status" value="1"/>
</dbReference>
<comment type="catalytic activity">
    <reaction evidence="1">
        <text>ATP + protein L-histidine = ADP + protein N-phospho-L-histidine.</text>
        <dbReference type="EC" id="2.7.13.3"/>
    </reaction>
</comment>
<dbReference type="Gene3D" id="2.10.70.100">
    <property type="match status" value="1"/>
</dbReference>
<dbReference type="InterPro" id="IPR013767">
    <property type="entry name" value="PAS_fold"/>
</dbReference>
<dbReference type="SMART" id="SM00091">
    <property type="entry name" value="PAS"/>
    <property type="match status" value="3"/>
</dbReference>
<dbReference type="Gene3D" id="1.10.287.130">
    <property type="match status" value="1"/>
</dbReference>